<evidence type="ECO:0000256" key="14">
    <source>
        <dbReference type="ARBA" id="ARBA00023242"/>
    </source>
</evidence>
<dbReference type="GO" id="GO:0005739">
    <property type="term" value="C:mitochondrion"/>
    <property type="evidence" value="ECO:0007669"/>
    <property type="project" value="UniProtKB-SubCell"/>
</dbReference>
<evidence type="ECO:0000256" key="10">
    <source>
        <dbReference type="ARBA" id="ARBA00022833"/>
    </source>
</evidence>
<evidence type="ECO:0000256" key="13">
    <source>
        <dbReference type="ARBA" id="ARBA00023186"/>
    </source>
</evidence>
<evidence type="ECO:0000256" key="16">
    <source>
        <dbReference type="ARBA" id="ARBA00040977"/>
    </source>
</evidence>
<gene>
    <name evidence="21" type="primary">Dnaja1_1</name>
    <name evidence="21" type="ORF">EOLROS_R08357</name>
</gene>
<dbReference type="Gene3D" id="2.60.260.20">
    <property type="entry name" value="Urease metallochaperone UreE, N-terminal domain"/>
    <property type="match status" value="2"/>
</dbReference>
<dbReference type="FunFam" id="2.60.260.20:FF:000068">
    <property type="entry name" value="Chaperone protein dnaJ 3"/>
    <property type="match status" value="1"/>
</dbReference>
<evidence type="ECO:0000256" key="12">
    <source>
        <dbReference type="ARBA" id="ARBA00023128"/>
    </source>
</evidence>
<dbReference type="SUPFAM" id="SSF46565">
    <property type="entry name" value="Chaperone J-domain"/>
    <property type="match status" value="1"/>
</dbReference>
<keyword evidence="14" id="KW-0539">Nucleus</keyword>
<keyword evidence="7" id="KW-0677">Repeat</keyword>
<evidence type="ECO:0000313" key="22">
    <source>
        <dbReference type="Proteomes" id="UP000637704"/>
    </source>
</evidence>
<evidence type="ECO:0000256" key="18">
    <source>
        <dbReference type="PROSITE-ProRule" id="PRU00546"/>
    </source>
</evidence>
<evidence type="ECO:0000313" key="21">
    <source>
        <dbReference type="EMBL" id="NXD74209.1"/>
    </source>
</evidence>
<sequence length="372" mass="41766">AMVKETTYYDVLGVKPNASAEELKKAYRKLALKYHPDKNPNEGEKFKQISQAYEVLSDPKKRDLYDKGGEQAIKEGGSGGGFGSPMDIFDMFFGGGGRMQRERRGNCPFSPTGKNVVHQLSVSLEDMYNGATRKLALQKNVICDKCEGRGGKKGAVECCPNCRGTGMQIRIHQIGPGMVQQIQSVCMECQGHGERISPKDRCKSCTGRKIVREKKILEVHIDRGMKDGQKITFHGEGDQEPGLEPGDIIIVLDQKDHSVFTSDYHSPFIYYKYQSIGACGWNSPLSLFGCPKEHPRCQVVKHGAIKCVLNEGMPIYRRPYEKGRLIIEFRVNFPESGFLSSDKLSLLEKLLPTRQEIEETEEMEQVDLVDFD</sequence>
<dbReference type="InterPro" id="IPR036410">
    <property type="entry name" value="HSP_DnaJ_Cys-rich_dom_sf"/>
</dbReference>
<evidence type="ECO:0000256" key="6">
    <source>
        <dbReference type="ARBA" id="ARBA00022723"/>
    </source>
</evidence>
<dbReference type="InterPro" id="IPR001623">
    <property type="entry name" value="DnaJ_domain"/>
</dbReference>
<reference evidence="21" key="1">
    <citation type="submission" date="2019-09" db="EMBL/GenBank/DDBJ databases">
        <title>Bird 10,000 Genomes (B10K) Project - Family phase.</title>
        <authorList>
            <person name="Zhang G."/>
        </authorList>
    </citation>
    <scope>NUCLEOTIDE SEQUENCE</scope>
    <source>
        <strain evidence="21">B10K-DU-025-06</strain>
        <tissue evidence="21">Mixed tissue sample</tissue>
    </source>
</reference>
<accession>A0A851YEV8</accession>
<dbReference type="SUPFAM" id="SSF57938">
    <property type="entry name" value="DnaJ/Hsp40 cysteine-rich domain"/>
    <property type="match status" value="1"/>
</dbReference>
<keyword evidence="9" id="KW-0256">Endoplasmic reticulum</keyword>
<evidence type="ECO:0000256" key="5">
    <source>
        <dbReference type="ARBA" id="ARBA00022490"/>
    </source>
</evidence>
<evidence type="ECO:0000259" key="19">
    <source>
        <dbReference type="PROSITE" id="PS50076"/>
    </source>
</evidence>
<dbReference type="GO" id="GO:0008270">
    <property type="term" value="F:zinc ion binding"/>
    <property type="evidence" value="ECO:0007669"/>
    <property type="project" value="UniProtKB-KW"/>
</dbReference>
<protein>
    <recommendedName>
        <fullName evidence="16">DnaJ homolog subfamily A member 1</fullName>
    </recommendedName>
</protein>
<dbReference type="GO" id="GO:0005634">
    <property type="term" value="C:nucleus"/>
    <property type="evidence" value="ECO:0007669"/>
    <property type="project" value="UniProtKB-SubCell"/>
</dbReference>
<dbReference type="InterPro" id="IPR002939">
    <property type="entry name" value="DnaJ_C"/>
</dbReference>
<dbReference type="PROSITE" id="PS51188">
    <property type="entry name" value="ZF_CR"/>
    <property type="match status" value="1"/>
</dbReference>
<dbReference type="PANTHER" id="PTHR43888">
    <property type="entry name" value="DNAJ-LIKE-2, ISOFORM A-RELATED"/>
    <property type="match status" value="1"/>
</dbReference>
<evidence type="ECO:0000256" key="2">
    <source>
        <dbReference type="ARBA" id="ARBA00004144"/>
    </source>
</evidence>
<evidence type="ECO:0000256" key="15">
    <source>
        <dbReference type="ARBA" id="ARBA00023289"/>
    </source>
</evidence>
<dbReference type="Pfam" id="PF00226">
    <property type="entry name" value="DnaJ"/>
    <property type="match status" value="1"/>
</dbReference>
<proteinExistence type="predicted"/>
<organism evidence="21 22">
    <name type="scientific">Eolophus roseicapilla</name>
    <name type="common">Galah cockatoo</name>
    <name type="synonym">Cacatua roseicapilla</name>
    <dbReference type="NCBI Taxonomy" id="176039"/>
    <lineage>
        <taxon>Eukaryota</taxon>
        <taxon>Metazoa</taxon>
        <taxon>Chordata</taxon>
        <taxon>Craniata</taxon>
        <taxon>Vertebrata</taxon>
        <taxon>Euteleostomi</taxon>
        <taxon>Archelosauria</taxon>
        <taxon>Archosauria</taxon>
        <taxon>Dinosauria</taxon>
        <taxon>Saurischia</taxon>
        <taxon>Theropoda</taxon>
        <taxon>Coelurosauria</taxon>
        <taxon>Aves</taxon>
        <taxon>Neognathae</taxon>
        <taxon>Neoaves</taxon>
        <taxon>Telluraves</taxon>
        <taxon>Australaves</taxon>
        <taxon>Psittaciformes</taxon>
        <taxon>Cacatuidae</taxon>
        <taxon>Eolophus</taxon>
    </lineage>
</organism>
<keyword evidence="15" id="KW-0449">Lipoprotein</keyword>
<keyword evidence="10 18" id="KW-0862">Zinc</keyword>
<feature type="domain" description="CR-type" evidence="20">
    <location>
        <begin position="130"/>
        <end position="214"/>
    </location>
</feature>
<dbReference type="CDD" id="cd10719">
    <property type="entry name" value="DnaJ_zf"/>
    <property type="match status" value="1"/>
</dbReference>
<feature type="domain" description="J" evidence="19">
    <location>
        <begin position="7"/>
        <end position="69"/>
    </location>
</feature>
<dbReference type="GO" id="GO:0051082">
    <property type="term" value="F:unfolded protein binding"/>
    <property type="evidence" value="ECO:0007669"/>
    <property type="project" value="InterPro"/>
</dbReference>
<dbReference type="InterPro" id="IPR036869">
    <property type="entry name" value="J_dom_sf"/>
</dbReference>
<evidence type="ECO:0000259" key="20">
    <source>
        <dbReference type="PROSITE" id="PS51188"/>
    </source>
</evidence>
<feature type="zinc finger region" description="CR-type" evidence="18">
    <location>
        <begin position="130"/>
        <end position="214"/>
    </location>
</feature>
<dbReference type="SUPFAM" id="SSF49493">
    <property type="entry name" value="HSP40/DnaJ peptide-binding domain"/>
    <property type="match status" value="2"/>
</dbReference>
<evidence type="ECO:0000256" key="4">
    <source>
        <dbReference type="ARBA" id="ARBA00004556"/>
    </source>
</evidence>
<evidence type="ECO:0000256" key="11">
    <source>
        <dbReference type="ARBA" id="ARBA00022848"/>
    </source>
</evidence>
<dbReference type="Pfam" id="PF00684">
    <property type="entry name" value="DnaJ_CXXCXGXG"/>
    <property type="match status" value="1"/>
</dbReference>
<evidence type="ECO:0000256" key="8">
    <source>
        <dbReference type="ARBA" id="ARBA00022771"/>
    </source>
</evidence>
<keyword evidence="12" id="KW-0496">Mitochondrion</keyword>
<keyword evidence="13" id="KW-0143">Chaperone</keyword>
<dbReference type="FunFam" id="2.10.230.10:FF:000005">
    <property type="entry name" value="DnaJ homolog subfamily A member 1"/>
    <property type="match status" value="1"/>
</dbReference>
<comment type="caution">
    <text evidence="21">The sequence shown here is derived from an EMBL/GenBank/DDBJ whole genome shotgun (WGS) entry which is preliminary data.</text>
</comment>
<keyword evidence="15" id="KW-0636">Prenylation</keyword>
<dbReference type="GO" id="GO:0030544">
    <property type="term" value="F:Hsp70 protein binding"/>
    <property type="evidence" value="ECO:0007669"/>
    <property type="project" value="InterPro"/>
</dbReference>
<evidence type="ECO:0000256" key="3">
    <source>
        <dbReference type="ARBA" id="ARBA00004173"/>
    </source>
</evidence>
<feature type="non-terminal residue" evidence="21">
    <location>
        <position position="372"/>
    </location>
</feature>
<dbReference type="GO" id="GO:0006457">
    <property type="term" value="P:protein folding"/>
    <property type="evidence" value="ECO:0007669"/>
    <property type="project" value="InterPro"/>
</dbReference>
<dbReference type="Gene3D" id="1.10.287.110">
    <property type="entry name" value="DnaJ domain"/>
    <property type="match status" value="1"/>
</dbReference>
<dbReference type="InterPro" id="IPR018253">
    <property type="entry name" value="DnaJ_domain_CS"/>
</dbReference>
<feature type="non-terminal residue" evidence="21">
    <location>
        <position position="1"/>
    </location>
</feature>
<evidence type="ECO:0000256" key="9">
    <source>
        <dbReference type="ARBA" id="ARBA00022824"/>
    </source>
</evidence>
<comment type="subunit">
    <text evidence="17">Identified in a complex with HSPA1B and BAX. Interacts with RNF207.</text>
</comment>
<dbReference type="Pfam" id="PF01556">
    <property type="entry name" value="DnaJ_C"/>
    <property type="match status" value="1"/>
</dbReference>
<dbReference type="InterPro" id="IPR044713">
    <property type="entry name" value="DNJA1/2-like"/>
</dbReference>
<dbReference type="Gene3D" id="2.10.230.10">
    <property type="entry name" value="Heat shock protein DnaJ, cysteine-rich domain"/>
    <property type="match status" value="1"/>
</dbReference>
<evidence type="ECO:0000256" key="17">
    <source>
        <dbReference type="ARBA" id="ARBA00046752"/>
    </source>
</evidence>
<dbReference type="Proteomes" id="UP000637704">
    <property type="component" value="Unassembled WGS sequence"/>
</dbReference>
<dbReference type="InterPro" id="IPR008971">
    <property type="entry name" value="HSP40/DnaJ_pept-bd"/>
</dbReference>
<dbReference type="GO" id="GO:0048471">
    <property type="term" value="C:perinuclear region of cytoplasm"/>
    <property type="evidence" value="ECO:0007669"/>
    <property type="project" value="UniProtKB-SubCell"/>
</dbReference>
<dbReference type="InterPro" id="IPR001305">
    <property type="entry name" value="HSP_DnaJ_Cys-rich_dom"/>
</dbReference>
<dbReference type="PROSITE" id="PS00636">
    <property type="entry name" value="DNAJ_1"/>
    <property type="match status" value="1"/>
</dbReference>
<keyword evidence="5" id="KW-0963">Cytoplasm</keyword>
<keyword evidence="22" id="KW-1185">Reference proteome</keyword>
<dbReference type="CDD" id="cd10747">
    <property type="entry name" value="DnaJ_C"/>
    <property type="match status" value="1"/>
</dbReference>
<dbReference type="CDD" id="cd06257">
    <property type="entry name" value="DnaJ"/>
    <property type="match status" value="1"/>
</dbReference>
<dbReference type="SMART" id="SM00271">
    <property type="entry name" value="DnaJ"/>
    <property type="match status" value="1"/>
</dbReference>
<dbReference type="PRINTS" id="PR00625">
    <property type="entry name" value="JDOMAIN"/>
</dbReference>
<evidence type="ECO:0000256" key="1">
    <source>
        <dbReference type="ARBA" id="ARBA00004123"/>
    </source>
</evidence>
<comment type="subcellular location">
    <subcellularLocation>
        <location evidence="4">Cytoplasm</location>
        <location evidence="4">Perinuclear region</location>
    </subcellularLocation>
    <subcellularLocation>
        <location evidence="2">Microsome</location>
    </subcellularLocation>
    <subcellularLocation>
        <location evidence="3">Mitochondrion</location>
    </subcellularLocation>
    <subcellularLocation>
        <location evidence="1">Nucleus</location>
    </subcellularLocation>
</comment>
<name>A0A851YEV8_EOLRO</name>
<evidence type="ECO:0000256" key="7">
    <source>
        <dbReference type="ARBA" id="ARBA00022737"/>
    </source>
</evidence>
<keyword evidence="8 18" id="KW-0863">Zinc-finger</keyword>
<dbReference type="PROSITE" id="PS50076">
    <property type="entry name" value="DNAJ_2"/>
    <property type="match status" value="1"/>
</dbReference>
<dbReference type="EMBL" id="WBNI01004550">
    <property type="protein sequence ID" value="NXD74209.1"/>
    <property type="molecule type" value="Genomic_DNA"/>
</dbReference>
<dbReference type="AlphaFoldDB" id="A0A851YEV8"/>
<dbReference type="FunFam" id="1.10.287.110:FF:000014">
    <property type="entry name" value="dnaJ homolog subfamily A member 1"/>
    <property type="match status" value="1"/>
</dbReference>
<keyword evidence="11" id="KW-0492">Microsome</keyword>
<keyword evidence="6 18" id="KW-0479">Metal-binding</keyword>